<evidence type="ECO:0000256" key="3">
    <source>
        <dbReference type="ARBA" id="ARBA00022471"/>
    </source>
</evidence>
<comment type="subcellular location">
    <subcellularLocation>
        <location evidence="1 6">Secreted</location>
    </subcellularLocation>
</comment>
<dbReference type="GO" id="GO:0005576">
    <property type="term" value="C:extracellular region"/>
    <property type="evidence" value="ECO:0007669"/>
    <property type="project" value="UniProtKB-SubCell"/>
</dbReference>
<keyword evidence="4 6" id="KW-0964">Secreted</keyword>
<gene>
    <name evidence="8" type="ORF">Nepgr_021914</name>
</gene>
<dbReference type="AlphaFoldDB" id="A0AAD3SXM7"/>
<comment type="similarity">
    <text evidence="2 6">Belongs to the plant self-incompatibility (S1) protein family.</text>
</comment>
<keyword evidence="7" id="KW-1133">Transmembrane helix</keyword>
<evidence type="ECO:0000256" key="6">
    <source>
        <dbReference type="RuleBase" id="RU367044"/>
    </source>
</evidence>
<keyword evidence="5" id="KW-0732">Signal</keyword>
<dbReference type="GO" id="GO:0060320">
    <property type="term" value="P:rejection of self pollen"/>
    <property type="evidence" value="ECO:0007669"/>
    <property type="project" value="UniProtKB-KW"/>
</dbReference>
<dbReference type="PANTHER" id="PTHR31232:SF8">
    <property type="entry name" value="S-PROTEIN HOMOLOG"/>
    <property type="match status" value="1"/>
</dbReference>
<keyword evidence="7" id="KW-0812">Transmembrane</keyword>
<organism evidence="8 9">
    <name type="scientific">Nepenthes gracilis</name>
    <name type="common">Slender pitcher plant</name>
    <dbReference type="NCBI Taxonomy" id="150966"/>
    <lineage>
        <taxon>Eukaryota</taxon>
        <taxon>Viridiplantae</taxon>
        <taxon>Streptophyta</taxon>
        <taxon>Embryophyta</taxon>
        <taxon>Tracheophyta</taxon>
        <taxon>Spermatophyta</taxon>
        <taxon>Magnoliopsida</taxon>
        <taxon>eudicotyledons</taxon>
        <taxon>Gunneridae</taxon>
        <taxon>Pentapetalae</taxon>
        <taxon>Caryophyllales</taxon>
        <taxon>Nepenthaceae</taxon>
        <taxon>Nepenthes</taxon>
    </lineage>
</organism>
<evidence type="ECO:0000313" key="9">
    <source>
        <dbReference type="Proteomes" id="UP001279734"/>
    </source>
</evidence>
<reference evidence="8" key="1">
    <citation type="submission" date="2023-05" db="EMBL/GenBank/DDBJ databases">
        <title>Nepenthes gracilis genome sequencing.</title>
        <authorList>
            <person name="Fukushima K."/>
        </authorList>
    </citation>
    <scope>NUCLEOTIDE SEQUENCE</scope>
    <source>
        <strain evidence="8">SING2019-196</strain>
    </source>
</reference>
<feature type="transmembrane region" description="Helical" evidence="7">
    <location>
        <begin position="6"/>
        <end position="25"/>
    </location>
</feature>
<evidence type="ECO:0000256" key="4">
    <source>
        <dbReference type="ARBA" id="ARBA00022525"/>
    </source>
</evidence>
<evidence type="ECO:0000313" key="8">
    <source>
        <dbReference type="EMBL" id="GMH20073.1"/>
    </source>
</evidence>
<dbReference type="EMBL" id="BSYO01000021">
    <property type="protein sequence ID" value="GMH20073.1"/>
    <property type="molecule type" value="Genomic_DNA"/>
</dbReference>
<evidence type="ECO:0000256" key="2">
    <source>
        <dbReference type="ARBA" id="ARBA00005581"/>
    </source>
</evidence>
<accession>A0AAD3SXM7</accession>
<comment type="caution">
    <text evidence="8">The sequence shown here is derived from an EMBL/GenBank/DDBJ whole genome shotgun (WGS) entry which is preliminary data.</text>
</comment>
<evidence type="ECO:0000256" key="5">
    <source>
        <dbReference type="ARBA" id="ARBA00022729"/>
    </source>
</evidence>
<proteinExistence type="inferred from homology"/>
<keyword evidence="9" id="KW-1185">Reference proteome</keyword>
<sequence>MKNLKFFPIILCLAVLIIMAVLAVMQPEHLYGGSKYDVRIVNGFTNNSSLPLVIWCASSERDMGGRALQEGDDYSWSLETKFWGGGHESNIFCTMKWDRRRKRFDAFRVSRDCRRCSPSKLCLWLVKEDGFYFSNDSKNYHKDFAWV</sequence>
<keyword evidence="7" id="KW-0472">Membrane</keyword>
<evidence type="ECO:0000256" key="7">
    <source>
        <dbReference type="SAM" id="Phobius"/>
    </source>
</evidence>
<dbReference type="Proteomes" id="UP001279734">
    <property type="component" value="Unassembled WGS sequence"/>
</dbReference>
<name>A0AAD3SXM7_NEPGR</name>
<evidence type="ECO:0000256" key="1">
    <source>
        <dbReference type="ARBA" id="ARBA00004613"/>
    </source>
</evidence>
<dbReference type="PANTHER" id="PTHR31232">
    <property type="match status" value="1"/>
</dbReference>
<dbReference type="InterPro" id="IPR010264">
    <property type="entry name" value="Self-incomp_S1"/>
</dbReference>
<keyword evidence="3 6" id="KW-0713">Self-incompatibility</keyword>
<dbReference type="Pfam" id="PF05938">
    <property type="entry name" value="Self-incomp_S1"/>
    <property type="match status" value="1"/>
</dbReference>
<protein>
    <recommendedName>
        <fullName evidence="6">S-protein homolog</fullName>
    </recommendedName>
</protein>